<dbReference type="Proteomes" id="UP001176059">
    <property type="component" value="Unassembled WGS sequence"/>
</dbReference>
<evidence type="ECO:0000256" key="6">
    <source>
        <dbReference type="SAM" id="Phobius"/>
    </source>
</evidence>
<comment type="subcellular location">
    <subcellularLocation>
        <location evidence="1">Membrane</location>
        <topology evidence="1">Single-pass membrane protein</topology>
    </subcellularLocation>
</comment>
<evidence type="ECO:0000256" key="1">
    <source>
        <dbReference type="ARBA" id="ARBA00004167"/>
    </source>
</evidence>
<dbReference type="PANTHER" id="PTHR12883">
    <property type="entry name" value="ADIPOCYTE-SPECIFIC PROTEIN 4-RELATED"/>
    <property type="match status" value="1"/>
</dbReference>
<dbReference type="PANTHER" id="PTHR12883:SF0">
    <property type="entry name" value="PAT COMPLEX SUBUNIT CCDC47"/>
    <property type="match status" value="1"/>
</dbReference>
<evidence type="ECO:0000256" key="4">
    <source>
        <dbReference type="ARBA" id="ARBA00023136"/>
    </source>
</evidence>
<dbReference type="Pfam" id="PF07946">
    <property type="entry name" value="CCDC47"/>
    <property type="match status" value="1"/>
</dbReference>
<evidence type="ECO:0000256" key="2">
    <source>
        <dbReference type="ARBA" id="ARBA00022692"/>
    </source>
</evidence>
<dbReference type="GO" id="GO:0005509">
    <property type="term" value="F:calcium ion binding"/>
    <property type="evidence" value="ECO:0007669"/>
    <property type="project" value="InterPro"/>
</dbReference>
<evidence type="ECO:0000313" key="7">
    <source>
        <dbReference type="EMBL" id="KAJ3736360.1"/>
    </source>
</evidence>
<accession>A0AA38JU96</accession>
<evidence type="ECO:0000256" key="3">
    <source>
        <dbReference type="ARBA" id="ARBA00022989"/>
    </source>
</evidence>
<dbReference type="InterPro" id="IPR012879">
    <property type="entry name" value="CCDC47"/>
</dbReference>
<evidence type="ECO:0000313" key="8">
    <source>
        <dbReference type="Proteomes" id="UP001176059"/>
    </source>
</evidence>
<keyword evidence="8" id="KW-1185">Reference proteome</keyword>
<keyword evidence="4 6" id="KW-0472">Membrane</keyword>
<reference evidence="7" key="1">
    <citation type="submission" date="2022-08" db="EMBL/GenBank/DDBJ databases">
        <authorList>
            <consortium name="DOE Joint Genome Institute"/>
            <person name="Min B."/>
            <person name="Sierra-Patev S."/>
            <person name="Naranjo-Ortiz M."/>
            <person name="Looney B."/>
            <person name="Konkel Z."/>
            <person name="Slot J.C."/>
            <person name="Sakamoto Y."/>
            <person name="Steenwyk J.L."/>
            <person name="Rokas A."/>
            <person name="Carro J."/>
            <person name="Camarero S."/>
            <person name="Ferreira P."/>
            <person name="Molpeceres G."/>
            <person name="Ruiz-duenas F.J."/>
            <person name="Serrano A."/>
            <person name="Henrissat B."/>
            <person name="Drula E."/>
            <person name="Hughes K.W."/>
            <person name="Mata J.L."/>
            <person name="Ishikawa N.K."/>
            <person name="Vargas-Isla R."/>
            <person name="Ushijima S."/>
            <person name="Smith C.A."/>
            <person name="Ahrendt S."/>
            <person name="Andreopoulos W."/>
            <person name="He G."/>
            <person name="LaButti K."/>
            <person name="Lipzen A."/>
            <person name="Ng V."/>
            <person name="Riley R."/>
            <person name="Sandor L."/>
            <person name="Barry K."/>
            <person name="Martinez A.T."/>
            <person name="Xiao Y."/>
            <person name="Gibbons J.G."/>
            <person name="Terashima K."/>
            <person name="Hibbett D.S."/>
            <person name="Grigoriev I.V."/>
        </authorList>
    </citation>
    <scope>NUCLEOTIDE SEQUENCE</scope>
    <source>
        <strain evidence="7">ET3784</strain>
    </source>
</reference>
<keyword evidence="2 6" id="KW-0812">Transmembrane</keyword>
<comment type="caution">
    <text evidence="7">The sequence shown here is derived from an EMBL/GenBank/DDBJ whole genome shotgun (WGS) entry which is preliminary data.</text>
</comment>
<dbReference type="GO" id="GO:0032469">
    <property type="term" value="P:endoplasmic reticulum calcium ion homeostasis"/>
    <property type="evidence" value="ECO:0007669"/>
    <property type="project" value="InterPro"/>
</dbReference>
<feature type="compositionally biased region" description="Basic residues" evidence="5">
    <location>
        <begin position="362"/>
        <end position="376"/>
    </location>
</feature>
<evidence type="ECO:0000256" key="5">
    <source>
        <dbReference type="SAM" id="MobiDB-lite"/>
    </source>
</evidence>
<keyword evidence="3 6" id="KW-1133">Transmembrane helix</keyword>
<organism evidence="7 8">
    <name type="scientific">Lentinula guzmanii</name>
    <dbReference type="NCBI Taxonomy" id="2804957"/>
    <lineage>
        <taxon>Eukaryota</taxon>
        <taxon>Fungi</taxon>
        <taxon>Dikarya</taxon>
        <taxon>Basidiomycota</taxon>
        <taxon>Agaricomycotina</taxon>
        <taxon>Agaricomycetes</taxon>
        <taxon>Agaricomycetidae</taxon>
        <taxon>Agaricales</taxon>
        <taxon>Marasmiineae</taxon>
        <taxon>Omphalotaceae</taxon>
        <taxon>Lentinula</taxon>
    </lineage>
</organism>
<dbReference type="AlphaFoldDB" id="A0AA38JU96"/>
<sequence length="376" mass="43355">MASFINILTHLTPPPFTAPEEYDGLEYRWKLFTFRPAYFKNELYLLGALLFYVAFFFLGQSINSRRAEKWCAPLSFSNTHWRRVNGYRNLLKDQFSSPYVNGLVRDGHSDFFTFSTGRKNVASLHTIFKLKPYHDLAQTLFQTFWALVDLQYNPKNDLQLDFKLFPSVLPHDFVWAVVVKDELKSIKDGRWDLTFTKTSENSLLPPNLSIMSEFADVTEAIFKSTAILDALKDPKIAPYFRSLSVTDQPQERPSKLSEPEKHVILSLVCPSPSHVDDLNGLVSALFPFVDSLSKISLRPETKSKLKKVRENLEKSLKVEAEQAKKEEVSREDQKAAKRKAEEERISKLSSAEQQKILERERKRSIRKSQGKAVRKV</sequence>
<feature type="compositionally biased region" description="Basic and acidic residues" evidence="5">
    <location>
        <begin position="319"/>
        <end position="346"/>
    </location>
</feature>
<proteinExistence type="predicted"/>
<name>A0AA38JU96_9AGAR</name>
<dbReference type="GO" id="GO:0005783">
    <property type="term" value="C:endoplasmic reticulum"/>
    <property type="evidence" value="ECO:0007669"/>
    <property type="project" value="InterPro"/>
</dbReference>
<gene>
    <name evidence="7" type="ORF">DFJ43DRAFT_989517</name>
</gene>
<reference evidence="7" key="2">
    <citation type="journal article" date="2023" name="Proc. Natl. Acad. Sci. U.S.A.">
        <title>A global phylogenomic analysis of the shiitake genus Lentinula.</title>
        <authorList>
            <person name="Sierra-Patev S."/>
            <person name="Min B."/>
            <person name="Naranjo-Ortiz M."/>
            <person name="Looney B."/>
            <person name="Konkel Z."/>
            <person name="Slot J.C."/>
            <person name="Sakamoto Y."/>
            <person name="Steenwyk J.L."/>
            <person name="Rokas A."/>
            <person name="Carro J."/>
            <person name="Camarero S."/>
            <person name="Ferreira P."/>
            <person name="Molpeceres G."/>
            <person name="Ruiz-Duenas F.J."/>
            <person name="Serrano A."/>
            <person name="Henrissat B."/>
            <person name="Drula E."/>
            <person name="Hughes K.W."/>
            <person name="Mata J.L."/>
            <person name="Ishikawa N.K."/>
            <person name="Vargas-Isla R."/>
            <person name="Ushijima S."/>
            <person name="Smith C.A."/>
            <person name="Donoghue J."/>
            <person name="Ahrendt S."/>
            <person name="Andreopoulos W."/>
            <person name="He G."/>
            <person name="LaButti K."/>
            <person name="Lipzen A."/>
            <person name="Ng V."/>
            <person name="Riley R."/>
            <person name="Sandor L."/>
            <person name="Barry K."/>
            <person name="Martinez A.T."/>
            <person name="Xiao Y."/>
            <person name="Gibbons J.G."/>
            <person name="Terashima K."/>
            <person name="Grigoriev I.V."/>
            <person name="Hibbett D."/>
        </authorList>
    </citation>
    <scope>NUCLEOTIDE SEQUENCE</scope>
    <source>
        <strain evidence="7">ET3784</strain>
    </source>
</reference>
<feature type="transmembrane region" description="Helical" evidence="6">
    <location>
        <begin position="43"/>
        <end position="59"/>
    </location>
</feature>
<protein>
    <recommendedName>
        <fullName evidence="9">DUF1682-domain-containing protein</fullName>
    </recommendedName>
</protein>
<evidence type="ECO:0008006" key="9">
    <source>
        <dbReference type="Google" id="ProtNLM"/>
    </source>
</evidence>
<dbReference type="EMBL" id="JANVFO010000005">
    <property type="protein sequence ID" value="KAJ3736360.1"/>
    <property type="molecule type" value="Genomic_DNA"/>
</dbReference>
<dbReference type="GO" id="GO:0016020">
    <property type="term" value="C:membrane"/>
    <property type="evidence" value="ECO:0007669"/>
    <property type="project" value="UniProtKB-SubCell"/>
</dbReference>
<feature type="region of interest" description="Disordered" evidence="5">
    <location>
        <begin position="319"/>
        <end position="376"/>
    </location>
</feature>